<accession>A0AAV2P569</accession>
<dbReference type="Proteomes" id="UP001497644">
    <property type="component" value="Chromosome 7"/>
</dbReference>
<name>A0AAV2P569_9HYME</name>
<feature type="region of interest" description="Disordered" evidence="1">
    <location>
        <begin position="64"/>
        <end position="88"/>
    </location>
</feature>
<evidence type="ECO:0000256" key="1">
    <source>
        <dbReference type="SAM" id="MobiDB-lite"/>
    </source>
</evidence>
<keyword evidence="3" id="KW-1185">Reference proteome</keyword>
<organism evidence="2 3">
    <name type="scientific">Lasius platythorax</name>
    <dbReference type="NCBI Taxonomy" id="488582"/>
    <lineage>
        <taxon>Eukaryota</taxon>
        <taxon>Metazoa</taxon>
        <taxon>Ecdysozoa</taxon>
        <taxon>Arthropoda</taxon>
        <taxon>Hexapoda</taxon>
        <taxon>Insecta</taxon>
        <taxon>Pterygota</taxon>
        <taxon>Neoptera</taxon>
        <taxon>Endopterygota</taxon>
        <taxon>Hymenoptera</taxon>
        <taxon>Apocrita</taxon>
        <taxon>Aculeata</taxon>
        <taxon>Formicoidea</taxon>
        <taxon>Formicidae</taxon>
        <taxon>Formicinae</taxon>
        <taxon>Lasius</taxon>
        <taxon>Lasius</taxon>
    </lineage>
</organism>
<reference evidence="2" key="1">
    <citation type="submission" date="2024-04" db="EMBL/GenBank/DDBJ databases">
        <authorList>
            <consortium name="Molecular Ecology Group"/>
        </authorList>
    </citation>
    <scope>NUCLEOTIDE SEQUENCE</scope>
</reference>
<dbReference type="EMBL" id="OZ034830">
    <property type="protein sequence ID" value="CAL1687093.1"/>
    <property type="molecule type" value="Genomic_DNA"/>
</dbReference>
<evidence type="ECO:0000313" key="2">
    <source>
        <dbReference type="EMBL" id="CAL1687093.1"/>
    </source>
</evidence>
<sequence>MRDGEKRRRETERNCREDVAVSPRRVGFNRGIRYYSPIALTVLVSGEPPRQVCRNHCSNDMVRTNITGTSNVGQRKRQRLANDPVEHG</sequence>
<feature type="compositionally biased region" description="Polar residues" evidence="1">
    <location>
        <begin position="64"/>
        <end position="73"/>
    </location>
</feature>
<dbReference type="AlphaFoldDB" id="A0AAV2P569"/>
<evidence type="ECO:0000313" key="3">
    <source>
        <dbReference type="Proteomes" id="UP001497644"/>
    </source>
</evidence>
<gene>
    <name evidence="2" type="ORF">LPLAT_LOCUS12359</name>
</gene>
<proteinExistence type="predicted"/>
<protein>
    <submittedName>
        <fullName evidence="2">Uncharacterized protein</fullName>
    </submittedName>
</protein>